<sequence length="503" mass="55864">MSVRLLTSSAKLSRPFLVPRTAARAAALAARVTQARFHDTPHKSTIVSPSTSTPPPVGQENQVSFTQPQAGEEADQPRQVSPHAYLKSFTNMELVGFFTMGLCTLNKAVLTACIKLFPYLPLPLIKTLIYRIYCSGETPADIIKTAARLNERGIKNVMMSLTIEACEDNPNIDPDYIIDQTNLSINEALVPHMVKMIEEAGRDKINDIPPGYIALKPTGFVKNAAHVLANYNNGEEEAFAHLLSKAERACQAVYDANQKLSHQYPERIAPFVVAVVDAEKFDLQPGVYELQRQLYQKFNKLNQPVNVVGTLQMYLTDSCSLLTFEEKLAKLNNYRLGLKLVRGAYIHSEKNRSVVIHKTKEDTDNNYNAGISYCIDSILEQNSNANANESTIGHLVVASHNADSLRLASSKVYNNTTAQNKNKNNVVLGQLLGMADDVTYDLIKNHKINNVIKYVPWGPPLETKQYLLRRLEENGDAVKSGNGWPLVKATFATLMGRVFKIST</sequence>
<dbReference type="RefSeq" id="XP_066832261.1">
    <property type="nucleotide sequence ID" value="XM_066975643.1"/>
</dbReference>
<dbReference type="InterPro" id="IPR002872">
    <property type="entry name" value="Proline_DH_dom"/>
</dbReference>
<comment type="similarity">
    <text evidence="1 5">Belongs to the proline oxidase family.</text>
</comment>
<dbReference type="Pfam" id="PF01619">
    <property type="entry name" value="Pro_dh"/>
    <property type="match status" value="1"/>
</dbReference>
<protein>
    <recommendedName>
        <fullName evidence="2 5">Proline dehydrogenase</fullName>
        <ecNumber evidence="2 5">1.5.5.2</ecNumber>
    </recommendedName>
</protein>
<keyword evidence="9" id="KW-1185">Reference proteome</keyword>
<comment type="catalytic activity">
    <reaction evidence="5">
        <text>L-proline + a quinone = (S)-1-pyrroline-5-carboxylate + a quinol + H(+)</text>
        <dbReference type="Rhea" id="RHEA:23784"/>
        <dbReference type="ChEBI" id="CHEBI:15378"/>
        <dbReference type="ChEBI" id="CHEBI:17388"/>
        <dbReference type="ChEBI" id="CHEBI:24646"/>
        <dbReference type="ChEBI" id="CHEBI:60039"/>
        <dbReference type="ChEBI" id="CHEBI:132124"/>
        <dbReference type="EC" id="1.5.5.2"/>
    </reaction>
</comment>
<dbReference type="PANTHER" id="PTHR13914">
    <property type="entry name" value="PROLINE OXIDASE"/>
    <property type="match status" value="1"/>
</dbReference>
<gene>
    <name evidence="8" type="ORF">LODBEIA_P53230</name>
</gene>
<dbReference type="InterPro" id="IPR015659">
    <property type="entry name" value="Proline_oxidase"/>
</dbReference>
<dbReference type="GeneID" id="92210519"/>
<comment type="function">
    <text evidence="5">Converts proline to delta-1-pyrroline-5-carboxylate.</text>
</comment>
<evidence type="ECO:0000313" key="9">
    <source>
        <dbReference type="Proteomes" id="UP001497383"/>
    </source>
</evidence>
<dbReference type="SUPFAM" id="SSF51730">
    <property type="entry name" value="FAD-linked oxidoreductase"/>
    <property type="match status" value="1"/>
</dbReference>
<evidence type="ECO:0000256" key="6">
    <source>
        <dbReference type="SAM" id="MobiDB-lite"/>
    </source>
</evidence>
<dbReference type="InterPro" id="IPR029041">
    <property type="entry name" value="FAD-linked_oxidoreductase-like"/>
</dbReference>
<keyword evidence="4 5" id="KW-0642">Proline metabolism</keyword>
<dbReference type="EC" id="1.5.5.2" evidence="2 5"/>
<dbReference type="Proteomes" id="UP001497383">
    <property type="component" value="Chromosome 7"/>
</dbReference>
<evidence type="ECO:0000256" key="5">
    <source>
        <dbReference type="RuleBase" id="RU364054"/>
    </source>
</evidence>
<dbReference type="Gene3D" id="3.20.20.220">
    <property type="match status" value="1"/>
</dbReference>
<feature type="domain" description="Proline dehydrogenase" evidence="7">
    <location>
        <begin position="217"/>
        <end position="478"/>
    </location>
</feature>
<comment type="cofactor">
    <cofactor evidence="5">
        <name>FAD</name>
        <dbReference type="ChEBI" id="CHEBI:57692"/>
    </cofactor>
</comment>
<dbReference type="EMBL" id="OZ022411">
    <property type="protein sequence ID" value="CAK9441455.1"/>
    <property type="molecule type" value="Genomic_DNA"/>
</dbReference>
<evidence type="ECO:0000313" key="8">
    <source>
        <dbReference type="EMBL" id="CAK9441455.1"/>
    </source>
</evidence>
<keyword evidence="5" id="KW-0274">FAD</keyword>
<feature type="region of interest" description="Disordered" evidence="6">
    <location>
        <begin position="40"/>
        <end position="62"/>
    </location>
</feature>
<reference evidence="8 9" key="1">
    <citation type="submission" date="2024-03" db="EMBL/GenBank/DDBJ databases">
        <authorList>
            <person name="Brejova B."/>
        </authorList>
    </citation>
    <scope>NUCLEOTIDE SEQUENCE [LARGE SCALE GENOMIC DNA]</scope>
    <source>
        <strain evidence="8 9">CBS 14171</strain>
    </source>
</reference>
<evidence type="ECO:0000256" key="3">
    <source>
        <dbReference type="ARBA" id="ARBA00023002"/>
    </source>
</evidence>
<evidence type="ECO:0000256" key="1">
    <source>
        <dbReference type="ARBA" id="ARBA00005869"/>
    </source>
</evidence>
<name>A0ABP0ZSH8_9ASCO</name>
<dbReference type="PANTHER" id="PTHR13914:SF0">
    <property type="entry name" value="PROLINE DEHYDROGENASE 1, MITOCHONDRIAL"/>
    <property type="match status" value="1"/>
</dbReference>
<accession>A0ABP0ZSH8</accession>
<proteinExistence type="inferred from homology"/>
<evidence type="ECO:0000259" key="7">
    <source>
        <dbReference type="Pfam" id="PF01619"/>
    </source>
</evidence>
<evidence type="ECO:0000256" key="4">
    <source>
        <dbReference type="ARBA" id="ARBA00023062"/>
    </source>
</evidence>
<evidence type="ECO:0000256" key="2">
    <source>
        <dbReference type="ARBA" id="ARBA00012695"/>
    </source>
</evidence>
<keyword evidence="3 5" id="KW-0560">Oxidoreductase</keyword>
<keyword evidence="5" id="KW-0285">Flavoprotein</keyword>
<organism evidence="8 9">
    <name type="scientific">Lodderomyces beijingensis</name>
    <dbReference type="NCBI Taxonomy" id="1775926"/>
    <lineage>
        <taxon>Eukaryota</taxon>
        <taxon>Fungi</taxon>
        <taxon>Dikarya</taxon>
        <taxon>Ascomycota</taxon>
        <taxon>Saccharomycotina</taxon>
        <taxon>Pichiomycetes</taxon>
        <taxon>Debaryomycetaceae</taxon>
        <taxon>Candida/Lodderomyces clade</taxon>
        <taxon>Lodderomyces</taxon>
    </lineage>
</organism>